<feature type="domain" description="Fibronectin type-III" evidence="27">
    <location>
        <begin position="326"/>
        <end position="430"/>
    </location>
</feature>
<evidence type="ECO:0000256" key="23">
    <source>
        <dbReference type="PROSITE-ProRule" id="PRU10141"/>
    </source>
</evidence>
<feature type="domain" description="Protein kinase" evidence="25">
    <location>
        <begin position="619"/>
        <end position="880"/>
    </location>
</feature>
<dbReference type="Gene3D" id="3.30.200.20">
    <property type="entry name" value="Phosphorylase Kinase, domain 1"/>
    <property type="match status" value="1"/>
</dbReference>
<dbReference type="Pfam" id="PF25599">
    <property type="entry name" value="Ephrin_CRD"/>
    <property type="match status" value="1"/>
</dbReference>
<dbReference type="PROSITE" id="PS51550">
    <property type="entry name" value="EPH_LBD"/>
    <property type="match status" value="1"/>
</dbReference>
<reference evidence="29" key="1">
    <citation type="submission" date="2023-08" db="EMBL/GenBank/DDBJ databases">
        <title>Pelteobagrus vachellii genome.</title>
        <authorList>
            <person name="Liu H."/>
        </authorList>
    </citation>
    <scope>NUCLEOTIDE SEQUENCE</scope>
    <source>
        <strain evidence="29">PRFRI_2022a</strain>
        <tissue evidence="29">Muscle</tissue>
    </source>
</reference>
<evidence type="ECO:0000256" key="9">
    <source>
        <dbReference type="ARBA" id="ARBA00022737"/>
    </source>
</evidence>
<dbReference type="GO" id="GO:0007411">
    <property type="term" value="P:axon guidance"/>
    <property type="evidence" value="ECO:0007669"/>
    <property type="project" value="TreeGrafter"/>
</dbReference>
<keyword evidence="14" id="KW-0130">Cell adhesion</keyword>
<feature type="domain" description="Fibronectin type-III" evidence="27">
    <location>
        <begin position="433"/>
        <end position="534"/>
    </location>
</feature>
<dbReference type="InterPro" id="IPR003961">
    <property type="entry name" value="FN3_dom"/>
</dbReference>
<evidence type="ECO:0000256" key="5">
    <source>
        <dbReference type="ARBA" id="ARBA00022657"/>
    </source>
</evidence>
<evidence type="ECO:0000256" key="6">
    <source>
        <dbReference type="ARBA" id="ARBA00022679"/>
    </source>
</evidence>
<feature type="domain" description="SAM" evidence="26">
    <location>
        <begin position="909"/>
        <end position="973"/>
    </location>
</feature>
<dbReference type="Proteomes" id="UP001187315">
    <property type="component" value="Unassembled WGS sequence"/>
</dbReference>
<keyword evidence="22" id="KW-1015">Disulfide bond</keyword>
<keyword evidence="19" id="KW-0325">Glycoprotein</keyword>
<keyword evidence="5" id="KW-0037">Angiogenesis</keyword>
<dbReference type="PROSITE" id="PS00107">
    <property type="entry name" value="PROTEIN_KINASE_ATP"/>
    <property type="match status" value="1"/>
</dbReference>
<dbReference type="GO" id="GO:0005886">
    <property type="term" value="C:plasma membrane"/>
    <property type="evidence" value="ECO:0007669"/>
    <property type="project" value="UniProtKB-SubCell"/>
</dbReference>
<dbReference type="InterPro" id="IPR008266">
    <property type="entry name" value="Tyr_kinase_AS"/>
</dbReference>
<dbReference type="InterPro" id="IPR011641">
    <property type="entry name" value="Tyr-kin_ephrin_A/B_rcpt-like"/>
</dbReference>
<evidence type="ECO:0000256" key="15">
    <source>
        <dbReference type="ARBA" id="ARBA00022989"/>
    </source>
</evidence>
<feature type="disulfide bond" evidence="22">
    <location>
        <begin position="67"/>
        <end position="187"/>
    </location>
</feature>
<dbReference type="Gene3D" id="1.10.150.50">
    <property type="entry name" value="Transcription Factor, Ets-1"/>
    <property type="match status" value="1"/>
</dbReference>
<name>A0AA88NR76_TACVA</name>
<evidence type="ECO:0000256" key="14">
    <source>
        <dbReference type="ARBA" id="ARBA00022889"/>
    </source>
</evidence>
<proteinExistence type="predicted"/>
<dbReference type="InterPro" id="IPR036116">
    <property type="entry name" value="FN3_sf"/>
</dbReference>
<dbReference type="InterPro" id="IPR000719">
    <property type="entry name" value="Prot_kinase_dom"/>
</dbReference>
<keyword evidence="3" id="KW-1003">Cell membrane</keyword>
<keyword evidence="10 21" id="KW-0547">Nucleotide-binding</keyword>
<evidence type="ECO:0000259" key="27">
    <source>
        <dbReference type="PROSITE" id="PS50853"/>
    </source>
</evidence>
<keyword evidence="30" id="KW-1185">Reference proteome</keyword>
<dbReference type="Pfam" id="PF00041">
    <property type="entry name" value="fn3"/>
    <property type="match status" value="2"/>
</dbReference>
<dbReference type="SMART" id="SM00219">
    <property type="entry name" value="TyrKc"/>
    <property type="match status" value="1"/>
</dbReference>
<dbReference type="SUPFAM" id="SSF47769">
    <property type="entry name" value="SAM/Pointed domain"/>
    <property type="match status" value="1"/>
</dbReference>
<dbReference type="PRINTS" id="PR00109">
    <property type="entry name" value="TYRKINASE"/>
</dbReference>
<evidence type="ECO:0000313" key="29">
    <source>
        <dbReference type="EMBL" id="KAK2857867.1"/>
    </source>
</evidence>
<dbReference type="PROSITE" id="PS50853">
    <property type="entry name" value="FN3"/>
    <property type="match status" value="2"/>
</dbReference>
<evidence type="ECO:0000256" key="3">
    <source>
        <dbReference type="ARBA" id="ARBA00022475"/>
    </source>
</evidence>
<evidence type="ECO:0000256" key="8">
    <source>
        <dbReference type="ARBA" id="ARBA00022729"/>
    </source>
</evidence>
<feature type="domain" description="Eph LBD" evidence="28">
    <location>
        <begin position="25"/>
        <end position="205"/>
    </location>
</feature>
<keyword evidence="12 21" id="KW-0067">ATP-binding</keyword>
<evidence type="ECO:0000256" key="18">
    <source>
        <dbReference type="ARBA" id="ARBA00023170"/>
    </source>
</evidence>
<evidence type="ECO:0000256" key="17">
    <source>
        <dbReference type="ARBA" id="ARBA00023137"/>
    </source>
</evidence>
<dbReference type="Gene3D" id="2.60.120.260">
    <property type="entry name" value="Galactose-binding domain-like"/>
    <property type="match status" value="1"/>
</dbReference>
<feature type="transmembrane region" description="Helical" evidence="24">
    <location>
        <begin position="544"/>
        <end position="566"/>
    </location>
</feature>
<dbReference type="Pfam" id="PF00536">
    <property type="entry name" value="SAM_1"/>
    <property type="match status" value="1"/>
</dbReference>
<dbReference type="GO" id="GO:0001525">
    <property type="term" value="P:angiogenesis"/>
    <property type="evidence" value="ECO:0007669"/>
    <property type="project" value="UniProtKB-KW"/>
</dbReference>
<dbReference type="Gene3D" id="2.60.40.1770">
    <property type="entry name" value="ephrin a2 ectodomain"/>
    <property type="match status" value="1"/>
</dbReference>
<dbReference type="InterPro" id="IPR001660">
    <property type="entry name" value="SAM"/>
</dbReference>
<evidence type="ECO:0000256" key="12">
    <source>
        <dbReference type="ARBA" id="ARBA00022840"/>
    </source>
</evidence>
<evidence type="ECO:0000256" key="4">
    <source>
        <dbReference type="ARBA" id="ARBA00022553"/>
    </source>
</evidence>
<dbReference type="InterPro" id="IPR008979">
    <property type="entry name" value="Galactose-bd-like_sf"/>
</dbReference>
<feature type="disulfide bond" evidence="22">
    <location>
        <begin position="104"/>
        <end position="114"/>
    </location>
</feature>
<dbReference type="PANTHER" id="PTHR46877:SF20">
    <property type="entry name" value="RECEPTOR PROTEIN-TYROSINE KINASE"/>
    <property type="match status" value="1"/>
</dbReference>
<dbReference type="InterPro" id="IPR013783">
    <property type="entry name" value="Ig-like_fold"/>
</dbReference>
<evidence type="ECO:0000259" key="28">
    <source>
        <dbReference type="PROSITE" id="PS51550"/>
    </source>
</evidence>
<dbReference type="SMART" id="SM00454">
    <property type="entry name" value="SAM"/>
    <property type="match status" value="1"/>
</dbReference>
<dbReference type="InterPro" id="IPR050449">
    <property type="entry name" value="Ephrin_rcpt_TKs"/>
</dbReference>
<feature type="binding site" evidence="21">
    <location>
        <begin position="625"/>
        <end position="633"/>
    </location>
    <ligand>
        <name>ATP</name>
        <dbReference type="ChEBI" id="CHEBI:30616"/>
    </ligand>
</feature>
<dbReference type="SUPFAM" id="SSF49265">
    <property type="entry name" value="Fibronectin type III"/>
    <property type="match status" value="1"/>
</dbReference>
<keyword evidence="11" id="KW-0418">Kinase</keyword>
<evidence type="ECO:0000256" key="22">
    <source>
        <dbReference type="PIRSR" id="PIRSR000666-3"/>
    </source>
</evidence>
<keyword evidence="16 24" id="KW-0472">Membrane</keyword>
<evidence type="ECO:0000256" key="7">
    <source>
        <dbReference type="ARBA" id="ARBA00022692"/>
    </source>
</evidence>
<dbReference type="PROSITE" id="PS50105">
    <property type="entry name" value="SAM_DOMAIN"/>
    <property type="match status" value="1"/>
</dbReference>
<dbReference type="AlphaFoldDB" id="A0AA88NR76"/>
<dbReference type="InterPro" id="IPR016257">
    <property type="entry name" value="Tyr_kinase_ephrin_rcpt"/>
</dbReference>
<dbReference type="Pfam" id="PF01404">
    <property type="entry name" value="Ephrin_lbd"/>
    <property type="match status" value="1"/>
</dbReference>
<dbReference type="Pfam" id="PF14575">
    <property type="entry name" value="EphA2_TM"/>
    <property type="match status" value="1"/>
</dbReference>
<keyword evidence="13" id="KW-0832">Ubl conjugation</keyword>
<evidence type="ECO:0000256" key="2">
    <source>
        <dbReference type="ARBA" id="ARBA00011902"/>
    </source>
</evidence>
<organism evidence="29 30">
    <name type="scientific">Tachysurus vachellii</name>
    <name type="common">Darkbarbel catfish</name>
    <name type="synonym">Pelteobagrus vachellii</name>
    <dbReference type="NCBI Taxonomy" id="175792"/>
    <lineage>
        <taxon>Eukaryota</taxon>
        <taxon>Metazoa</taxon>
        <taxon>Chordata</taxon>
        <taxon>Craniata</taxon>
        <taxon>Vertebrata</taxon>
        <taxon>Euteleostomi</taxon>
        <taxon>Actinopterygii</taxon>
        <taxon>Neopterygii</taxon>
        <taxon>Teleostei</taxon>
        <taxon>Ostariophysi</taxon>
        <taxon>Siluriformes</taxon>
        <taxon>Bagridae</taxon>
        <taxon>Tachysurus</taxon>
    </lineage>
</organism>
<dbReference type="GO" id="GO:0007155">
    <property type="term" value="P:cell adhesion"/>
    <property type="evidence" value="ECO:0007669"/>
    <property type="project" value="UniProtKB-KW"/>
</dbReference>
<dbReference type="InterPro" id="IPR001090">
    <property type="entry name" value="Ephrin_rcpt_lig-bd_dom"/>
</dbReference>
<dbReference type="EMBL" id="JAVHJS010000005">
    <property type="protein sequence ID" value="KAK2857867.1"/>
    <property type="molecule type" value="Genomic_DNA"/>
</dbReference>
<dbReference type="GO" id="GO:0005524">
    <property type="term" value="F:ATP binding"/>
    <property type="evidence" value="ECO:0007669"/>
    <property type="project" value="UniProtKB-UniRule"/>
</dbReference>
<dbReference type="FunFam" id="2.60.40.10:FF:002007">
    <property type="entry name" value="Eph receptor A2 a"/>
    <property type="match status" value="1"/>
</dbReference>
<evidence type="ECO:0000256" key="24">
    <source>
        <dbReference type="SAM" id="Phobius"/>
    </source>
</evidence>
<dbReference type="PANTHER" id="PTHR46877">
    <property type="entry name" value="EPH RECEPTOR A5"/>
    <property type="match status" value="1"/>
</dbReference>
<dbReference type="Gene3D" id="2.10.50.10">
    <property type="entry name" value="Tumor Necrosis Factor Receptor, subunit A, domain 2"/>
    <property type="match status" value="1"/>
</dbReference>
<dbReference type="FunFam" id="2.60.120.260:FF:000023">
    <property type="entry name" value="Ephrin type-A receptor 2"/>
    <property type="match status" value="1"/>
</dbReference>
<protein>
    <recommendedName>
        <fullName evidence="2">receptor protein-tyrosine kinase</fullName>
        <ecNumber evidence="2">2.7.10.1</ecNumber>
    </recommendedName>
</protein>
<dbReference type="InterPro" id="IPR001426">
    <property type="entry name" value="Tyr_kinase_rcpt_V_CS"/>
</dbReference>
<dbReference type="InterPro" id="IPR011009">
    <property type="entry name" value="Kinase-like_dom_sf"/>
</dbReference>
<keyword evidence="8" id="KW-0732">Signal</keyword>
<dbReference type="SUPFAM" id="SSF56112">
    <property type="entry name" value="Protein kinase-like (PK-like)"/>
    <property type="match status" value="1"/>
</dbReference>
<dbReference type="FunFam" id="2.60.40.10:FF:000059">
    <property type="entry name" value="Ephrin type-A receptor 6"/>
    <property type="match status" value="1"/>
</dbReference>
<dbReference type="PIRSF" id="PIRSF000666">
    <property type="entry name" value="TyrPK_ephrin_receptor"/>
    <property type="match status" value="1"/>
</dbReference>
<dbReference type="SUPFAM" id="SSF49785">
    <property type="entry name" value="Galactose-binding domain-like"/>
    <property type="match status" value="1"/>
</dbReference>
<keyword evidence="18" id="KW-0675">Receptor</keyword>
<dbReference type="PROSITE" id="PS50011">
    <property type="entry name" value="PROTEIN_KINASE_DOM"/>
    <property type="match status" value="1"/>
</dbReference>
<evidence type="ECO:0000313" key="30">
    <source>
        <dbReference type="Proteomes" id="UP001187315"/>
    </source>
</evidence>
<evidence type="ECO:0000256" key="13">
    <source>
        <dbReference type="ARBA" id="ARBA00022843"/>
    </source>
</evidence>
<dbReference type="Gene3D" id="1.10.510.10">
    <property type="entry name" value="Transferase(Phosphotransferase) domain 1"/>
    <property type="match status" value="1"/>
</dbReference>
<dbReference type="InterPro" id="IPR027936">
    <property type="entry name" value="Eph_TM"/>
</dbReference>
<evidence type="ECO:0000256" key="1">
    <source>
        <dbReference type="ARBA" id="ARBA00004251"/>
    </source>
</evidence>
<evidence type="ECO:0000256" key="19">
    <source>
        <dbReference type="ARBA" id="ARBA00023180"/>
    </source>
</evidence>
<dbReference type="Pfam" id="PF07699">
    <property type="entry name" value="Ephrin_rec_like"/>
    <property type="match status" value="1"/>
</dbReference>
<dbReference type="EC" id="2.7.10.1" evidence="2"/>
<accession>A0AA88NR76</accession>
<dbReference type="InterPro" id="IPR017441">
    <property type="entry name" value="Protein_kinase_ATP_BS"/>
</dbReference>
<dbReference type="PROSITE" id="PS00109">
    <property type="entry name" value="PROTEIN_KINASE_TYR"/>
    <property type="match status" value="1"/>
</dbReference>
<dbReference type="InterPro" id="IPR020635">
    <property type="entry name" value="Tyr_kinase_cat_dom"/>
</dbReference>
<sequence length="983" mass="109425">MELQFGSFFFYLFINSIFILIQAKKHILLDMEGSGDELGWLTSPNEGGWEIVQAVVNSSLFYTYSVCNVATNTAQNNWLRTTFIQRPSEASLVFVEMRFIVRDCNTFDGASTSCRETFSLHLYETDKDVGTSFQKHQFNKITTVAPDEITANSAGGRPLLRANVETQSIGSLSKKGFYLAFQDVGACVALLNVKVFYTTCPPIQLNLATFPECVTAKAVTEVGGTCVENAVTVGQAKPHMYCTAEGEWVVPVGQCFCKAGYQAEVQTCQACGRGYYKSSDSNQLCEVCPANTQHSGPGALHCPCLEGFFRADTDPSSAPCSSPPTPPEDLKSTPRLTAGSLLLTWRPPSNTGGRNDIVYNVECEHCNGATCAPCGGRVHFEPTHTSLQKPEVIVSELDPHINYTFKVEALNGVSHLSPQKSVDSITTVLHFTEPAKVTFLRVVDRTPSSLTLSWAVDQHTASHHSPQYELMYRIKENNGVQDVTTYNVLRLDKNLVQIRDLLSGTKYVFRVQTLTTEGHPSSQSAEYEFETLPIAESYAQGSSMIVMGAIAGGGAMLLIVVVILFLHKRRLNTRTRQRTGGNYFSCPENHLKTYVDPHTYEDPCTAILKFASEIHPRHITKQKVIGAGEFGEVFRGVLKLPGRNEVVVAIKTLRHVYTEKQRQDFLSEASIMGQFSHKNIIHLEGVVTKFKHAMIITEYMENGALDQYLRDHDEELSSYQLVSMLSGIAAGMKYLSDLKYVHRDLAARNILVNGNLECKVSDFGLSRVLEDYPEGTYTTSGGKIPIRWTAPEAIANRMFTSASDVWSFGIVMWEVMAFGERPYWDMSNHEVMKAIHEGFRLPAPMDCPSAIYELMLQCWMQDRSKRPCFFDVLNVLDNHLRSPESLTAIANIDLRVCIRLPNTSGNDGSPFMSVDEWLESMKLNQYKEAFAHAGITTMGQVLHLKIDDLKKIGVRLPGHQKRMAYSILGLQEPTEGPVDVFSV</sequence>
<dbReference type="FunFam" id="2.10.50.10:FF:000001">
    <property type="entry name" value="Ephrin type-A receptor 5"/>
    <property type="match status" value="1"/>
</dbReference>
<dbReference type="FunFam" id="1.10.150.50:FF:000029">
    <property type="entry name" value="Ephrin type-A receptor 1"/>
    <property type="match status" value="1"/>
</dbReference>
<feature type="binding site" evidence="21 23">
    <location>
        <position position="651"/>
    </location>
    <ligand>
        <name>ATP</name>
        <dbReference type="ChEBI" id="CHEBI:30616"/>
    </ligand>
</feature>
<dbReference type="SMART" id="SM01411">
    <property type="entry name" value="Ephrin_rec_like"/>
    <property type="match status" value="1"/>
</dbReference>
<comment type="caution">
    <text evidence="29">The sequence shown here is derived from an EMBL/GenBank/DDBJ whole genome shotgun (WGS) entry which is preliminary data.</text>
</comment>
<evidence type="ECO:0000259" key="26">
    <source>
        <dbReference type="PROSITE" id="PS50105"/>
    </source>
</evidence>
<dbReference type="GO" id="GO:0005005">
    <property type="term" value="F:transmembrane-ephrin receptor activity"/>
    <property type="evidence" value="ECO:0007669"/>
    <property type="project" value="TreeGrafter"/>
</dbReference>
<dbReference type="GO" id="GO:0030425">
    <property type="term" value="C:dendrite"/>
    <property type="evidence" value="ECO:0007669"/>
    <property type="project" value="TreeGrafter"/>
</dbReference>
<dbReference type="InterPro" id="IPR013761">
    <property type="entry name" value="SAM/pointed_sf"/>
</dbReference>
<dbReference type="PROSITE" id="PS00791">
    <property type="entry name" value="RECEPTOR_TYR_KIN_V_2"/>
    <property type="match status" value="1"/>
</dbReference>
<evidence type="ECO:0000256" key="16">
    <source>
        <dbReference type="ARBA" id="ARBA00023136"/>
    </source>
</evidence>
<keyword evidence="7 24" id="KW-0812">Transmembrane</keyword>
<evidence type="ECO:0000259" key="25">
    <source>
        <dbReference type="PROSITE" id="PS50011"/>
    </source>
</evidence>
<evidence type="ECO:0000256" key="11">
    <source>
        <dbReference type="ARBA" id="ARBA00022777"/>
    </source>
</evidence>
<dbReference type="Gene3D" id="2.60.40.10">
    <property type="entry name" value="Immunoglobulins"/>
    <property type="match status" value="2"/>
</dbReference>
<evidence type="ECO:0000256" key="20">
    <source>
        <dbReference type="PIRSR" id="PIRSR000666-1"/>
    </source>
</evidence>
<keyword evidence="4" id="KW-0597">Phosphoprotein</keyword>
<feature type="active site" description="Proton acceptor" evidence="20">
    <location>
        <position position="744"/>
    </location>
</feature>
<dbReference type="SMART" id="SM00615">
    <property type="entry name" value="EPH_lbd"/>
    <property type="match status" value="1"/>
</dbReference>
<gene>
    <name evidence="29" type="ORF">Q7C36_005786</name>
</gene>
<keyword evidence="15 24" id="KW-1133">Transmembrane helix</keyword>
<dbReference type="FunFam" id="3.30.200.20:FF:000143">
    <property type="entry name" value="Ephrin type-B receptor 6"/>
    <property type="match status" value="1"/>
</dbReference>
<evidence type="ECO:0000256" key="10">
    <source>
        <dbReference type="ARBA" id="ARBA00022741"/>
    </source>
</evidence>
<keyword evidence="9" id="KW-0677">Repeat</keyword>
<comment type="subcellular location">
    <subcellularLocation>
        <location evidence="1">Cell membrane</location>
        <topology evidence="1">Single-pass type I membrane protein</topology>
    </subcellularLocation>
</comment>
<dbReference type="FunFam" id="1.10.510.10:FF:000019">
    <property type="entry name" value="Ephrin type-A receptor 5"/>
    <property type="match status" value="1"/>
</dbReference>
<keyword evidence="17" id="KW-0829">Tyrosine-protein kinase</keyword>
<dbReference type="Pfam" id="PF07714">
    <property type="entry name" value="PK_Tyr_Ser-Thr"/>
    <property type="match status" value="1"/>
</dbReference>
<dbReference type="SMART" id="SM00060">
    <property type="entry name" value="FN3"/>
    <property type="match status" value="2"/>
</dbReference>
<dbReference type="InterPro" id="IPR001245">
    <property type="entry name" value="Ser-Thr/Tyr_kinase_cat_dom"/>
</dbReference>
<dbReference type="CDD" id="cd00063">
    <property type="entry name" value="FN3"/>
    <property type="match status" value="2"/>
</dbReference>
<keyword evidence="6" id="KW-0808">Transferase</keyword>
<evidence type="ECO:0000256" key="21">
    <source>
        <dbReference type="PIRSR" id="PIRSR000666-2"/>
    </source>
</evidence>